<sequence>MPYHDNSMVPRDVCFVDGDSISVGSLTAASLTYSEDEVVLSPPKRWNCDAGLEPKTRQRNHNVFKPPAVLPVSHGPFRDPEFFPPFASMKSQLTAVESCDDDDEAENDSDAKRRFTCNVFGSNRISTHARMEMFRHQISKPFRVLPFPSAPRIDTSCMGKSILQSVANQVQNTSALDCNKSRKLVRQGPKENGCEPDKIFRFGISNHEGYPSDEEMDRREPIQSTKDTPLGGKLDRLNTTSPLSNQSFDFSMDKAELSLSNDTHWLSLVATDESSVEECGVELKLELD</sequence>
<evidence type="ECO:0000313" key="3">
    <source>
        <dbReference type="Proteomes" id="UP001295423"/>
    </source>
</evidence>
<dbReference type="AlphaFoldDB" id="A0AAD2GD78"/>
<reference evidence="2" key="1">
    <citation type="submission" date="2023-08" db="EMBL/GenBank/DDBJ databases">
        <authorList>
            <person name="Audoor S."/>
            <person name="Bilcke G."/>
        </authorList>
    </citation>
    <scope>NUCLEOTIDE SEQUENCE</scope>
</reference>
<evidence type="ECO:0000256" key="1">
    <source>
        <dbReference type="SAM" id="MobiDB-lite"/>
    </source>
</evidence>
<keyword evidence="3" id="KW-1185">Reference proteome</keyword>
<dbReference type="Proteomes" id="UP001295423">
    <property type="component" value="Unassembled WGS sequence"/>
</dbReference>
<dbReference type="EMBL" id="CAKOGP040002424">
    <property type="protein sequence ID" value="CAJ1969270.1"/>
    <property type="molecule type" value="Genomic_DNA"/>
</dbReference>
<proteinExistence type="predicted"/>
<name>A0AAD2GD78_9STRA</name>
<protein>
    <submittedName>
        <fullName evidence="2">Uncharacterized protein</fullName>
    </submittedName>
</protein>
<feature type="region of interest" description="Disordered" evidence="1">
    <location>
        <begin position="209"/>
        <end position="232"/>
    </location>
</feature>
<accession>A0AAD2GD78</accession>
<evidence type="ECO:0000313" key="2">
    <source>
        <dbReference type="EMBL" id="CAJ1969270.1"/>
    </source>
</evidence>
<comment type="caution">
    <text evidence="2">The sequence shown here is derived from an EMBL/GenBank/DDBJ whole genome shotgun (WGS) entry which is preliminary data.</text>
</comment>
<gene>
    <name evidence="2" type="ORF">CYCCA115_LOCUS23621</name>
</gene>
<organism evidence="2 3">
    <name type="scientific">Cylindrotheca closterium</name>
    <dbReference type="NCBI Taxonomy" id="2856"/>
    <lineage>
        <taxon>Eukaryota</taxon>
        <taxon>Sar</taxon>
        <taxon>Stramenopiles</taxon>
        <taxon>Ochrophyta</taxon>
        <taxon>Bacillariophyta</taxon>
        <taxon>Bacillariophyceae</taxon>
        <taxon>Bacillariophycidae</taxon>
        <taxon>Bacillariales</taxon>
        <taxon>Bacillariaceae</taxon>
        <taxon>Cylindrotheca</taxon>
    </lineage>
</organism>